<feature type="region of interest" description="Disordered" evidence="1">
    <location>
        <begin position="15"/>
        <end position="36"/>
    </location>
</feature>
<name>A0A9P6AHP8_9AGAM</name>
<dbReference type="AlphaFoldDB" id="A0A9P6AHP8"/>
<proteinExistence type="predicted"/>
<accession>A0A9P6AHP8</accession>
<dbReference type="EMBL" id="MU129125">
    <property type="protein sequence ID" value="KAF9506067.1"/>
    <property type="molecule type" value="Genomic_DNA"/>
</dbReference>
<evidence type="ECO:0000313" key="2">
    <source>
        <dbReference type="EMBL" id="KAF9506067.1"/>
    </source>
</evidence>
<evidence type="ECO:0000256" key="1">
    <source>
        <dbReference type="SAM" id="MobiDB-lite"/>
    </source>
</evidence>
<gene>
    <name evidence="2" type="ORF">BS47DRAFT_1399824</name>
</gene>
<keyword evidence="3" id="KW-1185">Reference proteome</keyword>
<reference evidence="2" key="1">
    <citation type="journal article" date="2020" name="Nat. Commun.">
        <title>Large-scale genome sequencing of mycorrhizal fungi provides insights into the early evolution of symbiotic traits.</title>
        <authorList>
            <person name="Miyauchi S."/>
            <person name="Kiss E."/>
            <person name="Kuo A."/>
            <person name="Drula E."/>
            <person name="Kohler A."/>
            <person name="Sanchez-Garcia M."/>
            <person name="Morin E."/>
            <person name="Andreopoulos B."/>
            <person name="Barry K.W."/>
            <person name="Bonito G."/>
            <person name="Buee M."/>
            <person name="Carver A."/>
            <person name="Chen C."/>
            <person name="Cichocki N."/>
            <person name="Clum A."/>
            <person name="Culley D."/>
            <person name="Crous P.W."/>
            <person name="Fauchery L."/>
            <person name="Girlanda M."/>
            <person name="Hayes R.D."/>
            <person name="Keri Z."/>
            <person name="LaButti K."/>
            <person name="Lipzen A."/>
            <person name="Lombard V."/>
            <person name="Magnuson J."/>
            <person name="Maillard F."/>
            <person name="Murat C."/>
            <person name="Nolan M."/>
            <person name="Ohm R.A."/>
            <person name="Pangilinan J."/>
            <person name="Pereira M.F."/>
            <person name="Perotto S."/>
            <person name="Peter M."/>
            <person name="Pfister S."/>
            <person name="Riley R."/>
            <person name="Sitrit Y."/>
            <person name="Stielow J.B."/>
            <person name="Szollosi G."/>
            <person name="Zifcakova L."/>
            <person name="Stursova M."/>
            <person name="Spatafora J.W."/>
            <person name="Tedersoo L."/>
            <person name="Vaario L.M."/>
            <person name="Yamada A."/>
            <person name="Yan M."/>
            <person name="Wang P."/>
            <person name="Xu J."/>
            <person name="Bruns T."/>
            <person name="Baldrian P."/>
            <person name="Vilgalys R."/>
            <person name="Dunand C."/>
            <person name="Henrissat B."/>
            <person name="Grigoriev I.V."/>
            <person name="Hibbett D."/>
            <person name="Nagy L.G."/>
            <person name="Martin F.M."/>
        </authorList>
    </citation>
    <scope>NUCLEOTIDE SEQUENCE</scope>
    <source>
        <strain evidence="2">UP504</strain>
    </source>
</reference>
<evidence type="ECO:0000313" key="3">
    <source>
        <dbReference type="Proteomes" id="UP000886523"/>
    </source>
</evidence>
<dbReference type="Proteomes" id="UP000886523">
    <property type="component" value="Unassembled WGS sequence"/>
</dbReference>
<protein>
    <submittedName>
        <fullName evidence="2">Uncharacterized protein</fullName>
    </submittedName>
</protein>
<comment type="caution">
    <text evidence="2">The sequence shown here is derived from an EMBL/GenBank/DDBJ whole genome shotgun (WGS) entry which is preliminary data.</text>
</comment>
<organism evidence="2 3">
    <name type="scientific">Hydnum rufescens UP504</name>
    <dbReference type="NCBI Taxonomy" id="1448309"/>
    <lineage>
        <taxon>Eukaryota</taxon>
        <taxon>Fungi</taxon>
        <taxon>Dikarya</taxon>
        <taxon>Basidiomycota</taxon>
        <taxon>Agaricomycotina</taxon>
        <taxon>Agaricomycetes</taxon>
        <taxon>Cantharellales</taxon>
        <taxon>Hydnaceae</taxon>
        <taxon>Hydnum</taxon>
    </lineage>
</organism>
<sequence>MRFKSIERKKLDELTDESRLSTCTYKDPSTEPDPPRFSKEMSFVSKILDLLSWRPKGWPRIRETPHFEEQVGISSADTSKFKRNYTSRLDNNSVVPSLYESGVIREILYSPNDGKYESITQDPERDNSLILLKNLARTRETNLMNLWRRTMDLSYSSLLDVPCIETERICNRADLVSNPGSHGENIGAEDSRSSDLMLLILLGDHVKTRCLHCPTSSTQLRMNNGLFVALSDLLENSREPVKHMVFYTELEMTRTDDCSDLSRSLCSRDKHVDIEGTKILDPLRVNSRNLLKGFNKDRLMKLTKANLPTPEEVGAIIHYSSSSTQLETCETLIDILAELFDKVPYIESECVCNRANLLSSLGLHGSDLRCVKWLILLMDLANTREMHLRELYLSHTRDSDVAFWNRSSSIIINVPAESLKVLELSPTRPEYIPDCADLISARARSLCDRYGDFEKPMPFYSRRAKSWDLYKPLSKCGKVAITKSCSPLFDEPKNYRTCAPEVVMDIVLHTPCKKKSPDFQVLYKSKLDGLPSGFGHVHDNGGSSFQCTMILTNIFKVLVPTTLKQSDKVAIRHYTMDVVRVLKNFLLPTRNKAPLLDNTFLVRKDLPRGLLTRIPHNNGASRPPDQMAGSRLQYTYGEVEDATIFHLQYAKSMDLLKDLSRLAKKSLIATYLPLHKSPPSIVMILGEVLEDTRIVLEKEEWRELHATQTVESERTCKDRDTSSQHAEAYVASPRVLMFAMSKQLDPVDIRWQPTIHLACDMKNDLLKTRNKPFLLNDHLQGIKNLAHGVLTFVLHHVDETDTRSAVLEGNPFEPECYGFHTEKRQDFERKLET</sequence>